<dbReference type="InterPro" id="IPR011032">
    <property type="entry name" value="GroES-like_sf"/>
</dbReference>
<comment type="similarity">
    <text evidence="2">Belongs to the zinc-containing alcohol dehydrogenase family. Quinone oxidoreductase subfamily.</text>
</comment>
<dbReference type="PANTHER" id="PTHR43981">
    <property type="entry name" value="ENOYL-[ACYL-CARRIER-PROTEIN] REDUCTASE, MITOCHONDRIAL"/>
    <property type="match status" value="1"/>
</dbReference>
<sequence>MSATAQILTFSETSSDAARVVGVHTSSIPPTTPSLIPADAVLLRLLAFPINPQDLMAIAGRYPVKPVHHHADQPIPGNDGVARVEAVGAAVKHLQPGDHVIPKRHGLGTWRSHAVLPAADLLKVPAAIEPAAASLLKMGAAPAYLLLEDMRALKPGDWVVLNAGRGVIPQMVTQFARIRGCRTISVIRARGDFEAVAEALREIGADVVVSEEQLEQAGVTAHPELQAAVEQNRVVLALDAVFGASGERLAALLAPDGTFVNYGSLGGADGVLRLSQQTLFWKQIKFRNFRLSQQFGLRSVPEQESLLGWFGELLLQGRLKTPVVEKVAWDQGSGAADLSETVKRSLQLATEKPLGVKKQVFVAQV</sequence>
<dbReference type="Pfam" id="PF00107">
    <property type="entry name" value="ADH_zinc_N"/>
    <property type="match status" value="1"/>
</dbReference>
<dbReference type="InterPro" id="IPR036291">
    <property type="entry name" value="NAD(P)-bd_dom_sf"/>
</dbReference>
<comment type="subcellular location">
    <subcellularLocation>
        <location evidence="1">Mitochondrion</location>
    </subcellularLocation>
</comment>
<keyword evidence="10" id="KW-0275">Fatty acid biosynthesis</keyword>
<dbReference type="GO" id="GO:0141148">
    <property type="term" value="F:enoyl-[acyl-carrier-protein] reductase (NADPH) activity"/>
    <property type="evidence" value="ECO:0007669"/>
    <property type="project" value="UniProtKB-EC"/>
</dbReference>
<comment type="catalytic activity">
    <reaction evidence="12">
        <text>a 2,3-saturated acyl-[ACP] + NADP(+) = a (2E)-enoyl-[ACP] + NADPH + H(+)</text>
        <dbReference type="Rhea" id="RHEA:22564"/>
        <dbReference type="Rhea" id="RHEA-COMP:9925"/>
        <dbReference type="Rhea" id="RHEA-COMP:9926"/>
        <dbReference type="ChEBI" id="CHEBI:15378"/>
        <dbReference type="ChEBI" id="CHEBI:57783"/>
        <dbReference type="ChEBI" id="CHEBI:58349"/>
        <dbReference type="ChEBI" id="CHEBI:78784"/>
        <dbReference type="ChEBI" id="CHEBI:78785"/>
        <dbReference type="EC" id="1.3.1.104"/>
    </reaction>
</comment>
<evidence type="ECO:0000256" key="5">
    <source>
        <dbReference type="ARBA" id="ARBA00022857"/>
    </source>
</evidence>
<dbReference type="InterPro" id="IPR051034">
    <property type="entry name" value="Mito_Enoyl-ACP_Reductase"/>
</dbReference>
<proteinExistence type="inferred from homology"/>
<accession>A0AA39Y8E8</accession>
<evidence type="ECO:0000256" key="9">
    <source>
        <dbReference type="ARBA" id="ARBA00023128"/>
    </source>
</evidence>
<dbReference type="Gene3D" id="3.40.50.720">
    <property type="entry name" value="NAD(P)-binding Rossmann-like Domain"/>
    <property type="match status" value="1"/>
</dbReference>
<dbReference type="PANTHER" id="PTHR43981:SF2">
    <property type="entry name" value="ENOYL-[ACYL-CARRIER-PROTEIN] REDUCTASE, MITOCHONDRIAL"/>
    <property type="match status" value="1"/>
</dbReference>
<dbReference type="Pfam" id="PF08240">
    <property type="entry name" value="ADH_N"/>
    <property type="match status" value="1"/>
</dbReference>
<keyword evidence="9" id="KW-0496">Mitochondrion</keyword>
<dbReference type="SUPFAM" id="SSF50129">
    <property type="entry name" value="GroES-like"/>
    <property type="match status" value="1"/>
</dbReference>
<keyword evidence="3" id="KW-0444">Lipid biosynthesis</keyword>
<keyword evidence="4" id="KW-0276">Fatty acid metabolism</keyword>
<evidence type="ECO:0000256" key="12">
    <source>
        <dbReference type="ARBA" id="ARBA00048843"/>
    </source>
</evidence>
<dbReference type="InterPro" id="IPR013154">
    <property type="entry name" value="ADH-like_N"/>
</dbReference>
<dbReference type="Gene3D" id="3.90.180.10">
    <property type="entry name" value="Medium-chain alcohol dehydrogenases, catalytic domain"/>
    <property type="match status" value="1"/>
</dbReference>
<evidence type="ECO:0000313" key="15">
    <source>
        <dbReference type="Proteomes" id="UP001175001"/>
    </source>
</evidence>
<dbReference type="InterPro" id="IPR013149">
    <property type="entry name" value="ADH-like_C"/>
</dbReference>
<name>A0AA39Y8E8_9PEZI</name>
<keyword evidence="5" id="KW-0521">NADP</keyword>
<evidence type="ECO:0000256" key="2">
    <source>
        <dbReference type="ARBA" id="ARBA00010371"/>
    </source>
</evidence>
<dbReference type="AlphaFoldDB" id="A0AA39Y8E8"/>
<reference evidence="14" key="1">
    <citation type="submission" date="2023-06" db="EMBL/GenBank/DDBJ databases">
        <title>Multi-omics analyses reveal the molecular pathogenesis toolkit of Lasiodiplodia hormozganensis, a cross-kingdom pathogen.</title>
        <authorList>
            <person name="Felix C."/>
            <person name="Meneses R."/>
            <person name="Goncalves M.F.M."/>
            <person name="Tilleman L."/>
            <person name="Duarte A.S."/>
            <person name="Jorrin-Novo J.V."/>
            <person name="Van De Peer Y."/>
            <person name="Deforce D."/>
            <person name="Van Nieuwerburgh F."/>
            <person name="Esteves A.C."/>
            <person name="Alves A."/>
        </authorList>
    </citation>
    <scope>NUCLEOTIDE SEQUENCE</scope>
    <source>
        <strain evidence="14">CBS 339.90</strain>
    </source>
</reference>
<evidence type="ECO:0000313" key="14">
    <source>
        <dbReference type="EMBL" id="KAK0647954.1"/>
    </source>
</evidence>
<evidence type="ECO:0000256" key="10">
    <source>
        <dbReference type="ARBA" id="ARBA00023160"/>
    </source>
</evidence>
<keyword evidence="6" id="KW-0809">Transit peptide</keyword>
<evidence type="ECO:0000259" key="13">
    <source>
        <dbReference type="SMART" id="SM00829"/>
    </source>
</evidence>
<evidence type="ECO:0000256" key="7">
    <source>
        <dbReference type="ARBA" id="ARBA00023002"/>
    </source>
</evidence>
<evidence type="ECO:0000256" key="8">
    <source>
        <dbReference type="ARBA" id="ARBA00023098"/>
    </source>
</evidence>
<protein>
    <recommendedName>
        <fullName evidence="11">enoyl-[acyl-carrier-protein] reductase</fullName>
        <ecNumber evidence="11">1.3.1.104</ecNumber>
    </recommendedName>
</protein>
<evidence type="ECO:0000256" key="6">
    <source>
        <dbReference type="ARBA" id="ARBA00022946"/>
    </source>
</evidence>
<evidence type="ECO:0000256" key="3">
    <source>
        <dbReference type="ARBA" id="ARBA00022516"/>
    </source>
</evidence>
<dbReference type="CDD" id="cd08290">
    <property type="entry name" value="ETR"/>
    <property type="match status" value="1"/>
</dbReference>
<evidence type="ECO:0000256" key="4">
    <source>
        <dbReference type="ARBA" id="ARBA00022832"/>
    </source>
</evidence>
<dbReference type="InterPro" id="IPR020843">
    <property type="entry name" value="ER"/>
</dbReference>
<keyword evidence="8" id="KW-0443">Lipid metabolism</keyword>
<evidence type="ECO:0000256" key="11">
    <source>
        <dbReference type="ARBA" id="ARBA00038963"/>
    </source>
</evidence>
<dbReference type="SUPFAM" id="SSF51735">
    <property type="entry name" value="NAD(P)-binding Rossmann-fold domains"/>
    <property type="match status" value="1"/>
</dbReference>
<dbReference type="Proteomes" id="UP001175001">
    <property type="component" value="Unassembled WGS sequence"/>
</dbReference>
<dbReference type="EMBL" id="JAUJDW010000041">
    <property type="protein sequence ID" value="KAK0647954.1"/>
    <property type="molecule type" value="Genomic_DNA"/>
</dbReference>
<dbReference type="GO" id="GO:0005739">
    <property type="term" value="C:mitochondrion"/>
    <property type="evidence" value="ECO:0007669"/>
    <property type="project" value="UniProtKB-SubCell"/>
</dbReference>
<evidence type="ECO:0000256" key="1">
    <source>
        <dbReference type="ARBA" id="ARBA00004173"/>
    </source>
</evidence>
<keyword evidence="7" id="KW-0560">Oxidoreductase</keyword>
<keyword evidence="15" id="KW-1185">Reference proteome</keyword>
<feature type="domain" description="Enoyl reductase (ER)" evidence="13">
    <location>
        <begin position="22"/>
        <end position="346"/>
    </location>
</feature>
<gene>
    <name evidence="14" type="primary">Mecr_0</name>
    <name evidence="14" type="ORF">DIS24_g7257</name>
</gene>
<comment type="caution">
    <text evidence="14">The sequence shown here is derived from an EMBL/GenBank/DDBJ whole genome shotgun (WGS) entry which is preliminary data.</text>
</comment>
<dbReference type="SMART" id="SM00829">
    <property type="entry name" value="PKS_ER"/>
    <property type="match status" value="1"/>
</dbReference>
<organism evidence="14 15">
    <name type="scientific">Lasiodiplodia hormozganensis</name>
    <dbReference type="NCBI Taxonomy" id="869390"/>
    <lineage>
        <taxon>Eukaryota</taxon>
        <taxon>Fungi</taxon>
        <taxon>Dikarya</taxon>
        <taxon>Ascomycota</taxon>
        <taxon>Pezizomycotina</taxon>
        <taxon>Dothideomycetes</taxon>
        <taxon>Dothideomycetes incertae sedis</taxon>
        <taxon>Botryosphaeriales</taxon>
        <taxon>Botryosphaeriaceae</taxon>
        <taxon>Lasiodiplodia</taxon>
    </lineage>
</organism>
<dbReference type="GO" id="GO:0006633">
    <property type="term" value="P:fatty acid biosynthetic process"/>
    <property type="evidence" value="ECO:0007669"/>
    <property type="project" value="UniProtKB-KW"/>
</dbReference>
<dbReference type="EC" id="1.3.1.104" evidence="11"/>